<name>A0A915IFI5_ROMCU</name>
<dbReference type="WBParaSite" id="nRc.2.0.1.t11991-RA">
    <property type="protein sequence ID" value="nRc.2.0.1.t11991-RA"/>
    <property type="gene ID" value="nRc.2.0.1.g11991"/>
</dbReference>
<keyword evidence="1" id="KW-1185">Reference proteome</keyword>
<evidence type="ECO:0000313" key="2">
    <source>
        <dbReference type="WBParaSite" id="nRc.2.0.1.t11991-RA"/>
    </source>
</evidence>
<evidence type="ECO:0000313" key="1">
    <source>
        <dbReference type="Proteomes" id="UP000887565"/>
    </source>
</evidence>
<reference evidence="2" key="1">
    <citation type="submission" date="2022-11" db="UniProtKB">
        <authorList>
            <consortium name="WormBaseParasite"/>
        </authorList>
    </citation>
    <scope>IDENTIFICATION</scope>
</reference>
<accession>A0A915IFI5</accession>
<proteinExistence type="predicted"/>
<sequence length="93" mass="10486">MYVENPLGWMHFEESQALSCVSSNKTKYSANCCCKNQAINSFLIGASRTEITWQTSTIFEPRLTGDERVRKVIFKIDDNLIGQLAPDVANLAR</sequence>
<dbReference type="Proteomes" id="UP000887565">
    <property type="component" value="Unplaced"/>
</dbReference>
<organism evidence="1 2">
    <name type="scientific">Romanomermis culicivorax</name>
    <name type="common">Nematode worm</name>
    <dbReference type="NCBI Taxonomy" id="13658"/>
    <lineage>
        <taxon>Eukaryota</taxon>
        <taxon>Metazoa</taxon>
        <taxon>Ecdysozoa</taxon>
        <taxon>Nematoda</taxon>
        <taxon>Enoplea</taxon>
        <taxon>Dorylaimia</taxon>
        <taxon>Mermithida</taxon>
        <taxon>Mermithoidea</taxon>
        <taxon>Mermithidae</taxon>
        <taxon>Romanomermis</taxon>
    </lineage>
</organism>
<dbReference type="AlphaFoldDB" id="A0A915IFI5"/>
<protein>
    <submittedName>
        <fullName evidence="2">Uncharacterized protein</fullName>
    </submittedName>
</protein>